<organism evidence="4 5">
    <name type="scientific">Trametes coccinea (strain BRFM310)</name>
    <name type="common">Pycnoporus coccineus</name>
    <dbReference type="NCBI Taxonomy" id="1353009"/>
    <lineage>
        <taxon>Eukaryota</taxon>
        <taxon>Fungi</taxon>
        <taxon>Dikarya</taxon>
        <taxon>Basidiomycota</taxon>
        <taxon>Agaricomycotina</taxon>
        <taxon>Agaricomycetes</taxon>
        <taxon>Polyporales</taxon>
        <taxon>Polyporaceae</taxon>
        <taxon>Trametes</taxon>
    </lineage>
</organism>
<feature type="compositionally biased region" description="Basic and acidic residues" evidence="1">
    <location>
        <begin position="328"/>
        <end position="337"/>
    </location>
</feature>
<dbReference type="PANTHER" id="PTHR40465:SF1">
    <property type="entry name" value="DUF6534 DOMAIN-CONTAINING PROTEIN"/>
    <property type="match status" value="1"/>
</dbReference>
<accession>A0A1Y2IYD4</accession>
<feature type="transmembrane region" description="Helical" evidence="2">
    <location>
        <begin position="29"/>
        <end position="51"/>
    </location>
</feature>
<keyword evidence="2" id="KW-1133">Transmembrane helix</keyword>
<evidence type="ECO:0000259" key="3">
    <source>
        <dbReference type="Pfam" id="PF20152"/>
    </source>
</evidence>
<keyword evidence="2" id="KW-0472">Membrane</keyword>
<dbReference type="EMBL" id="KZ084092">
    <property type="protein sequence ID" value="OSD05663.1"/>
    <property type="molecule type" value="Genomic_DNA"/>
</dbReference>
<feature type="transmembrane region" description="Helical" evidence="2">
    <location>
        <begin position="137"/>
        <end position="156"/>
    </location>
</feature>
<proteinExistence type="predicted"/>
<evidence type="ECO:0000313" key="4">
    <source>
        <dbReference type="EMBL" id="OSD05663.1"/>
    </source>
</evidence>
<dbReference type="Proteomes" id="UP000193067">
    <property type="component" value="Unassembled WGS sequence"/>
</dbReference>
<feature type="domain" description="DUF6534" evidence="3">
    <location>
        <begin position="186"/>
        <end position="271"/>
    </location>
</feature>
<feature type="compositionally biased region" description="Basic and acidic residues" evidence="1">
    <location>
        <begin position="350"/>
        <end position="364"/>
    </location>
</feature>
<dbReference type="Pfam" id="PF20152">
    <property type="entry name" value="DUF6534"/>
    <property type="match status" value="1"/>
</dbReference>
<name>A0A1Y2IYD4_TRAC3</name>
<dbReference type="OrthoDB" id="3206554at2759"/>
<dbReference type="STRING" id="1353009.A0A1Y2IYD4"/>
<feature type="transmembrane region" description="Helical" evidence="2">
    <location>
        <begin position="176"/>
        <end position="200"/>
    </location>
</feature>
<gene>
    <name evidence="4" type="ORF">PYCCODRAFT_1361837</name>
</gene>
<dbReference type="InterPro" id="IPR045339">
    <property type="entry name" value="DUF6534"/>
</dbReference>
<dbReference type="PANTHER" id="PTHR40465">
    <property type="entry name" value="CHROMOSOME 1, WHOLE GENOME SHOTGUN SEQUENCE"/>
    <property type="match status" value="1"/>
</dbReference>
<evidence type="ECO:0000313" key="5">
    <source>
        <dbReference type="Proteomes" id="UP000193067"/>
    </source>
</evidence>
<keyword evidence="2" id="KW-0812">Transmembrane</keyword>
<feature type="region of interest" description="Disordered" evidence="1">
    <location>
        <begin position="325"/>
        <end position="364"/>
    </location>
</feature>
<sequence length="364" mass="40307">MAVLGHELAVNGTSSQASGSPLNHSPPPVLLGGLIALFLSGAVFMQVALYYQVYQTDRQRIKSLVSQTFRLLDLTHSAMVCTANWENLIVHYGDVAALDSIAWYVIGSLNHLMQAVTTVIVHCFYIQRIYSLSRGNWFIVAPLVALALLRVSNIAVTTAEMIRIGNYPQFVAEFSWVFTLGLAVSSFLDVLITSIMCYYIRKGRTAFVRMNRIIDVLTLYTVENGMITCIATSLSLFFWLFMRSNFAFLGMHLAINKLYANSFLASLNARKVIANKSQGSGQGHPGDGFAMPVMFPNSHTSRENRRYGGLSASIPKTVEITIDVEQTVQRDLDEHGRPPSSAMEADSSSDLEKRDMNVMEGTTH</sequence>
<keyword evidence="5" id="KW-1185">Reference proteome</keyword>
<reference evidence="4 5" key="1">
    <citation type="journal article" date="2015" name="Biotechnol. Biofuels">
        <title>Enhanced degradation of softwood versus hardwood by the white-rot fungus Pycnoporus coccineus.</title>
        <authorList>
            <person name="Couturier M."/>
            <person name="Navarro D."/>
            <person name="Chevret D."/>
            <person name="Henrissat B."/>
            <person name="Piumi F."/>
            <person name="Ruiz-Duenas F.J."/>
            <person name="Martinez A.T."/>
            <person name="Grigoriev I.V."/>
            <person name="Riley R."/>
            <person name="Lipzen A."/>
            <person name="Berrin J.G."/>
            <person name="Master E.R."/>
            <person name="Rosso M.N."/>
        </authorList>
    </citation>
    <scope>NUCLEOTIDE SEQUENCE [LARGE SCALE GENOMIC DNA]</scope>
    <source>
        <strain evidence="4 5">BRFM310</strain>
    </source>
</reference>
<evidence type="ECO:0000256" key="1">
    <source>
        <dbReference type="SAM" id="MobiDB-lite"/>
    </source>
</evidence>
<feature type="transmembrane region" description="Helical" evidence="2">
    <location>
        <begin position="221"/>
        <end position="240"/>
    </location>
</feature>
<dbReference type="AlphaFoldDB" id="A0A1Y2IYD4"/>
<protein>
    <recommendedName>
        <fullName evidence="3">DUF6534 domain-containing protein</fullName>
    </recommendedName>
</protein>
<evidence type="ECO:0000256" key="2">
    <source>
        <dbReference type="SAM" id="Phobius"/>
    </source>
</evidence>